<keyword evidence="13" id="KW-0067">ATP-binding</keyword>
<dbReference type="GO" id="GO:0016887">
    <property type="term" value="F:ATP hydrolysis activity"/>
    <property type="evidence" value="ECO:0007669"/>
    <property type="project" value="InterPro"/>
</dbReference>
<evidence type="ECO:0000256" key="7">
    <source>
        <dbReference type="ARBA" id="ARBA00022519"/>
    </source>
</evidence>
<dbReference type="SUPFAM" id="SSF81665">
    <property type="entry name" value="Calcium ATPase, transmembrane domain M"/>
    <property type="match status" value="1"/>
</dbReference>
<dbReference type="Proteomes" id="UP000289738">
    <property type="component" value="Chromosome A03"/>
</dbReference>
<dbReference type="GO" id="GO:0005524">
    <property type="term" value="F:ATP binding"/>
    <property type="evidence" value="ECO:0007669"/>
    <property type="project" value="UniProtKB-KW"/>
</dbReference>
<organism evidence="22 23">
    <name type="scientific">Arachis hypogaea</name>
    <name type="common">Peanut</name>
    <dbReference type="NCBI Taxonomy" id="3818"/>
    <lineage>
        <taxon>Eukaryota</taxon>
        <taxon>Viridiplantae</taxon>
        <taxon>Streptophyta</taxon>
        <taxon>Embryophyta</taxon>
        <taxon>Tracheophyta</taxon>
        <taxon>Spermatophyta</taxon>
        <taxon>Magnoliopsida</taxon>
        <taxon>eudicotyledons</taxon>
        <taxon>Gunneridae</taxon>
        <taxon>Pentapetalae</taxon>
        <taxon>rosids</taxon>
        <taxon>fabids</taxon>
        <taxon>Fabales</taxon>
        <taxon>Fabaceae</taxon>
        <taxon>Papilionoideae</taxon>
        <taxon>50 kb inversion clade</taxon>
        <taxon>dalbergioids sensu lato</taxon>
        <taxon>Dalbergieae</taxon>
        <taxon>Pterocarpus clade</taxon>
        <taxon>Arachis</taxon>
    </lineage>
</organism>
<dbReference type="SFLD" id="SFLDS00003">
    <property type="entry name" value="Haloacid_Dehalogenase"/>
    <property type="match status" value="1"/>
</dbReference>
<dbReference type="SFLD" id="SFLDF00027">
    <property type="entry name" value="p-type_atpase"/>
    <property type="match status" value="1"/>
</dbReference>
<proteinExistence type="inferred from homology"/>
<keyword evidence="15" id="KW-1278">Translocase</keyword>
<comment type="subcellular location">
    <subcellularLocation>
        <location evidence="2">Cell inner membrane</location>
        <topology evidence="2">Multi-pass membrane protein</topology>
    </subcellularLocation>
</comment>
<evidence type="ECO:0000256" key="6">
    <source>
        <dbReference type="ARBA" id="ARBA00022475"/>
    </source>
</evidence>
<comment type="catalytic activity">
    <reaction evidence="19">
        <text>Mg(2+)(out) + ATP + H2O = Mg(2+)(in) + ADP + phosphate + H(+)</text>
        <dbReference type="Rhea" id="RHEA:10260"/>
        <dbReference type="ChEBI" id="CHEBI:15377"/>
        <dbReference type="ChEBI" id="CHEBI:15378"/>
        <dbReference type="ChEBI" id="CHEBI:18420"/>
        <dbReference type="ChEBI" id="CHEBI:30616"/>
        <dbReference type="ChEBI" id="CHEBI:43474"/>
        <dbReference type="ChEBI" id="CHEBI:456216"/>
        <dbReference type="EC" id="7.2.2.14"/>
    </reaction>
</comment>
<evidence type="ECO:0000256" key="11">
    <source>
        <dbReference type="ARBA" id="ARBA00022741"/>
    </source>
</evidence>
<dbReference type="Pfam" id="PF00690">
    <property type="entry name" value="Cation_ATPase_N"/>
    <property type="match status" value="1"/>
</dbReference>
<evidence type="ECO:0000256" key="19">
    <source>
        <dbReference type="ARBA" id="ARBA00047295"/>
    </source>
</evidence>
<dbReference type="InterPro" id="IPR044492">
    <property type="entry name" value="P_typ_ATPase_HD_dom"/>
</dbReference>
<comment type="caution">
    <text evidence="22">The sequence shown here is derived from an EMBL/GenBank/DDBJ whole genome shotgun (WGS) entry which is preliminary data.</text>
</comment>
<dbReference type="InterPro" id="IPR004014">
    <property type="entry name" value="ATPase_P-typ_cation-transptr_N"/>
</dbReference>
<evidence type="ECO:0000256" key="12">
    <source>
        <dbReference type="ARBA" id="ARBA00022837"/>
    </source>
</evidence>
<evidence type="ECO:0000256" key="10">
    <source>
        <dbReference type="ARBA" id="ARBA00022723"/>
    </source>
</evidence>
<keyword evidence="17 20" id="KW-0472">Membrane</keyword>
<dbReference type="NCBIfam" id="TIGR01494">
    <property type="entry name" value="ATPase_P-type"/>
    <property type="match status" value="2"/>
</dbReference>
<dbReference type="STRING" id="3818.A0A445DN03"/>
<accession>A0A445DN03</accession>
<evidence type="ECO:0000313" key="22">
    <source>
        <dbReference type="EMBL" id="RYR64541.1"/>
    </source>
</evidence>
<keyword evidence="10" id="KW-0479">Metal-binding</keyword>
<dbReference type="NCBIfam" id="TIGR01524">
    <property type="entry name" value="ATPase-IIIB_Mg"/>
    <property type="match status" value="1"/>
</dbReference>
<evidence type="ECO:0000256" key="8">
    <source>
        <dbReference type="ARBA" id="ARBA00022553"/>
    </source>
</evidence>
<feature type="transmembrane region" description="Helical" evidence="20">
    <location>
        <begin position="1064"/>
        <end position="1087"/>
    </location>
</feature>
<keyword evidence="9 20" id="KW-0812">Transmembrane</keyword>
<dbReference type="Pfam" id="PF04759">
    <property type="entry name" value="DUF617"/>
    <property type="match status" value="1"/>
</dbReference>
<dbReference type="InterPro" id="IPR059000">
    <property type="entry name" value="ATPase_P-type_domA"/>
</dbReference>
<keyword evidence="14" id="KW-0460">Magnesium</keyword>
<dbReference type="Pfam" id="PF00122">
    <property type="entry name" value="E1-E2_ATPase"/>
    <property type="match status" value="1"/>
</dbReference>
<evidence type="ECO:0000256" key="4">
    <source>
        <dbReference type="ARBA" id="ARBA00012786"/>
    </source>
</evidence>
<dbReference type="GO" id="GO:0046872">
    <property type="term" value="F:metal ion binding"/>
    <property type="evidence" value="ECO:0007669"/>
    <property type="project" value="UniProtKB-KW"/>
</dbReference>
<dbReference type="InterPro" id="IPR023298">
    <property type="entry name" value="ATPase_P-typ_TM_dom_sf"/>
</dbReference>
<dbReference type="PANTHER" id="PTHR24093:SF128">
    <property type="entry name" value="MAGNESIUM-TRANSPORTING ATPASE, P-TYPE 1"/>
    <property type="match status" value="1"/>
</dbReference>
<dbReference type="EMBL" id="SDMP01000003">
    <property type="protein sequence ID" value="RYR64541.1"/>
    <property type="molecule type" value="Genomic_DNA"/>
</dbReference>
<name>A0A445DN03_ARAHY</name>
<dbReference type="Pfam" id="PF13246">
    <property type="entry name" value="Cation_ATPase"/>
    <property type="match status" value="1"/>
</dbReference>
<comment type="similarity">
    <text evidence="3">Belongs to the cation transport ATPase (P-type) (TC 3.A.3) family. Type IIIB subfamily.</text>
</comment>
<dbReference type="GO" id="GO:0005886">
    <property type="term" value="C:plasma membrane"/>
    <property type="evidence" value="ECO:0007669"/>
    <property type="project" value="UniProtKB-SubCell"/>
</dbReference>
<dbReference type="InterPro" id="IPR006415">
    <property type="entry name" value="P-type_ATPase_IIIB"/>
</dbReference>
<dbReference type="PANTHER" id="PTHR24093">
    <property type="entry name" value="CATION TRANSPORTING ATPASE"/>
    <property type="match status" value="1"/>
</dbReference>
<evidence type="ECO:0000256" key="17">
    <source>
        <dbReference type="ARBA" id="ARBA00023136"/>
    </source>
</evidence>
<keyword evidence="11" id="KW-0547">Nucleotide-binding</keyword>
<evidence type="ECO:0000256" key="9">
    <source>
        <dbReference type="ARBA" id="ARBA00022692"/>
    </source>
</evidence>
<dbReference type="InterPro" id="IPR008250">
    <property type="entry name" value="ATPase_P-typ_transduc_dom_A_sf"/>
</dbReference>
<evidence type="ECO:0000313" key="23">
    <source>
        <dbReference type="Proteomes" id="UP000289738"/>
    </source>
</evidence>
<dbReference type="PRINTS" id="PR01836">
    <property type="entry name" value="MGATPASE"/>
</dbReference>
<feature type="transmembrane region" description="Helical" evidence="20">
    <location>
        <begin position="570"/>
        <end position="592"/>
    </location>
</feature>
<dbReference type="PROSITE" id="PS00154">
    <property type="entry name" value="ATPASE_E1_E2"/>
    <property type="match status" value="1"/>
</dbReference>
<evidence type="ECO:0000256" key="16">
    <source>
        <dbReference type="ARBA" id="ARBA00022989"/>
    </source>
</evidence>
<evidence type="ECO:0000256" key="5">
    <source>
        <dbReference type="ARBA" id="ARBA00013555"/>
    </source>
</evidence>
<feature type="domain" description="Cation-transporting P-type ATPase N-terminal" evidence="21">
    <location>
        <begin position="337"/>
        <end position="403"/>
    </location>
</feature>
<evidence type="ECO:0000256" key="15">
    <source>
        <dbReference type="ARBA" id="ARBA00022967"/>
    </source>
</evidence>
<dbReference type="EC" id="7.2.2.14" evidence="4"/>
<comment type="function">
    <text evidence="1">Mediates magnesium influx to the cytosol.</text>
</comment>
<reference evidence="22 23" key="1">
    <citation type="submission" date="2019-01" db="EMBL/GenBank/DDBJ databases">
        <title>Sequencing of cultivated peanut Arachis hypogaea provides insights into genome evolution and oil improvement.</title>
        <authorList>
            <person name="Chen X."/>
        </authorList>
    </citation>
    <scope>NUCLEOTIDE SEQUENCE [LARGE SCALE GENOMIC DNA]</scope>
    <source>
        <strain evidence="23">cv. Fuhuasheng</strain>
        <tissue evidence="22">Leaves</tissue>
    </source>
</reference>
<dbReference type="SUPFAM" id="SSF56784">
    <property type="entry name" value="HAD-like"/>
    <property type="match status" value="1"/>
</dbReference>
<dbReference type="InterPro" id="IPR023214">
    <property type="entry name" value="HAD_sf"/>
</dbReference>
<protein>
    <recommendedName>
        <fullName evidence="5">Magnesium-transporting ATPase, P-type 1</fullName>
        <ecNumber evidence="4">7.2.2.14</ecNumber>
    </recommendedName>
    <alternativeName>
        <fullName evidence="18">Mg(2+) transport ATPase, P-type 1</fullName>
    </alternativeName>
</protein>
<keyword evidence="8" id="KW-0597">Phosphoprotein</keyword>
<feature type="transmembrane region" description="Helical" evidence="20">
    <location>
        <begin position="994"/>
        <end position="1015"/>
    </location>
</feature>
<dbReference type="InterPro" id="IPR023299">
    <property type="entry name" value="ATPase_P-typ_cyto_dom_N"/>
</dbReference>
<evidence type="ECO:0000256" key="1">
    <source>
        <dbReference type="ARBA" id="ARBA00003954"/>
    </source>
</evidence>
<dbReference type="NCBIfam" id="TIGR01570">
    <property type="entry name" value="A_thal_3588"/>
    <property type="match status" value="1"/>
</dbReference>
<dbReference type="Gene3D" id="1.20.1110.10">
    <property type="entry name" value="Calcium-transporting ATPase, transmembrane domain"/>
    <property type="match status" value="1"/>
</dbReference>
<feature type="transmembrane region" description="Helical" evidence="20">
    <location>
        <begin position="1129"/>
        <end position="1151"/>
    </location>
</feature>
<dbReference type="SFLD" id="SFLDG00002">
    <property type="entry name" value="C1.7:_P-type_atpase_like"/>
    <property type="match status" value="1"/>
</dbReference>
<dbReference type="AlphaFoldDB" id="A0A445DN03"/>
<dbReference type="InterPro" id="IPR006068">
    <property type="entry name" value="ATPase_P-typ_cation-transptr_C"/>
</dbReference>
<feature type="transmembrane region" description="Helical" evidence="20">
    <location>
        <begin position="1099"/>
        <end position="1117"/>
    </location>
</feature>
<dbReference type="Gene3D" id="3.40.1110.10">
    <property type="entry name" value="Calcium-transporting ATPase, cytoplasmic domain N"/>
    <property type="match status" value="1"/>
</dbReference>
<dbReference type="Gene3D" id="2.70.150.10">
    <property type="entry name" value="Calcium-transporting ATPase, cytoplasmic transduction domain A"/>
    <property type="match status" value="1"/>
</dbReference>
<dbReference type="GO" id="GO:0015444">
    <property type="term" value="F:P-type magnesium transporter activity"/>
    <property type="evidence" value="ECO:0007669"/>
    <property type="project" value="UniProtKB-EC"/>
</dbReference>
<feature type="transmembrane region" description="Helical" evidence="20">
    <location>
        <begin position="1163"/>
        <end position="1183"/>
    </location>
</feature>
<evidence type="ECO:0000259" key="21">
    <source>
        <dbReference type="SMART" id="SM00831"/>
    </source>
</evidence>
<evidence type="ECO:0000256" key="20">
    <source>
        <dbReference type="SAM" id="Phobius"/>
    </source>
</evidence>
<keyword evidence="16 20" id="KW-1133">Transmembrane helix</keyword>
<keyword evidence="23" id="KW-1185">Reference proteome</keyword>
<keyword evidence="6" id="KW-1003">Cell membrane</keyword>
<dbReference type="InterPro" id="IPR036412">
    <property type="entry name" value="HAD-like_sf"/>
</dbReference>
<evidence type="ECO:0000256" key="18">
    <source>
        <dbReference type="ARBA" id="ARBA00029806"/>
    </source>
</evidence>
<dbReference type="SMART" id="SM00831">
    <property type="entry name" value="Cation_ATPase_N"/>
    <property type="match status" value="1"/>
</dbReference>
<dbReference type="InterPro" id="IPR006460">
    <property type="entry name" value="MIZ1-like_pln"/>
</dbReference>
<keyword evidence="12" id="KW-0106">Calcium</keyword>
<dbReference type="SUPFAM" id="SSF81660">
    <property type="entry name" value="Metal cation-transporting ATPase, ATP-binding domain N"/>
    <property type="match status" value="1"/>
</dbReference>
<evidence type="ECO:0000256" key="3">
    <source>
        <dbReference type="ARBA" id="ARBA00008746"/>
    </source>
</evidence>
<evidence type="ECO:0000256" key="13">
    <source>
        <dbReference type="ARBA" id="ARBA00022840"/>
    </source>
</evidence>
<dbReference type="Gene3D" id="3.40.50.1000">
    <property type="entry name" value="HAD superfamily/HAD-like"/>
    <property type="match status" value="1"/>
</dbReference>
<dbReference type="InterPro" id="IPR001757">
    <property type="entry name" value="P_typ_ATPase"/>
</dbReference>
<dbReference type="GO" id="GO:0010274">
    <property type="term" value="P:hydrotropism"/>
    <property type="evidence" value="ECO:0007669"/>
    <property type="project" value="InterPro"/>
</dbReference>
<sequence>MDTIAVTTSVDCQKQVRSWSLLRSLMHLIIPTCTTCIIQDKEEEEEDETAQKKECIKNQKHYYYYSSPSSTIITATIFGYSNNKGKVSLCIESNSNSRNPILLLELALPASTLAKEMRRGRLRILLESKVSSSSSLFSTPLWTMYCNGKKVGYAVKRKPSETDLQALHMMGSVGVGTGVLTMKELMNKDESVKEEEEEAAKVTYLKGEFRRVRGSRDCESFHLIDPEGDVDQELSIFFFRSRSKISYMVPDSNNINQVLVQNPPSTTTHQCSFPTKLLLLLRRLIHSKEADGGSQSKEEERVCSWLYTLAHSQKYIAFEYVASTERGKSTIFFILNLLLENVFNKVFAGLSFTEAERRLKENGPNVPLEYSFPRWWHLLWNSLFHPFNMILIVLSAMSFIACDDANGCIMLILVFISVALRFCQEYSSSKAAMKLSELVRCPVKVQRCAGRVVQRELIVQVDHRDIVPGDIVIFEPGDLFPGDVRLLSSKHLVVSQASLTGESWTTEKTADIREDQSTPLLDLKNICFMGTSVVSGTGTGLVVSTGSNTYMSTMFSKVGKRKPPDDFEKGLKWIFYLLISVMLVLVTIMFLTDYLTSLNLSNSILFAISVASALNPQMLPLIVNTCLAKGALAMAKDKCIVKSLTAIREMGSMDILCIDKTGTLTMNRAIMVNHVDSKGMPQEQVLRFAFLNSYFKIEQKYPLDDAILAYVYTNGLKFQPSKWRKLDEIPFDFIRRRVSVILETNERQPQFSGRFMVTKGALLEVMRVCSYIANSDKKEGISIFSSEDYKRILNLSEELSNEGLRVIAVAIKKLGEEASNGINTSEKGDMIFLGLITFFDPPKASAKEALRRLAEKGVEAKVLTGDSLSLATRVCTEVGIRTSDVITGPEIEQLDQESFHETVQRATVLARLTPTQKLRVVQSLQTVGKHVVGFLGDGVNDSLALDAANVSISVDSGVAIAKDMADIILLEKDLNVLVAGVEHGRLTFGNTMKYVKMSVIANLGGVISLLIAILFLKYEPLTSKQLLTQNLLYSVGQIAIPWDKMDGEYVKSPQKWSEKGLPMFILWNGPVCTLCDVAALLFLWFYYNIGADLDEKFFHSAWFIEGLLMQTLIIHLIRTDKIPFIQDIASSPVMCSTLVISAIGIALPFTPIGRIMEFTLLPFSYFGFLLILFLGYFVLGQLVKRLYILLYKRWL</sequence>
<gene>
    <name evidence="22" type="ORF">Ahy_A03g010631</name>
</gene>
<keyword evidence="7" id="KW-0997">Cell inner membrane</keyword>
<dbReference type="SUPFAM" id="SSF81653">
    <property type="entry name" value="Calcium ATPase, transduction domain A"/>
    <property type="match status" value="1"/>
</dbReference>
<dbReference type="InterPro" id="IPR018303">
    <property type="entry name" value="ATPase_P-typ_P_site"/>
</dbReference>
<evidence type="ECO:0000256" key="2">
    <source>
        <dbReference type="ARBA" id="ARBA00004429"/>
    </source>
</evidence>
<evidence type="ECO:0000256" key="14">
    <source>
        <dbReference type="ARBA" id="ARBA00022842"/>
    </source>
</evidence>
<dbReference type="Pfam" id="PF00689">
    <property type="entry name" value="Cation_ATPase_C"/>
    <property type="match status" value="1"/>
</dbReference>